<keyword evidence="2" id="KW-1185">Reference proteome</keyword>
<dbReference type="Gene3D" id="3.30.420.10">
    <property type="entry name" value="Ribonuclease H-like superfamily/Ribonuclease H"/>
    <property type="match status" value="1"/>
</dbReference>
<gene>
    <name evidence="1" type="ORF">KIW84_012370</name>
</gene>
<dbReference type="GO" id="GO:0003676">
    <property type="term" value="F:nucleic acid binding"/>
    <property type="evidence" value="ECO:0007669"/>
    <property type="project" value="InterPro"/>
</dbReference>
<name>A0A9D5GWI2_PEA</name>
<comment type="caution">
    <text evidence="1">The sequence shown here is derived from an EMBL/GenBank/DDBJ whole genome shotgun (WGS) entry which is preliminary data.</text>
</comment>
<evidence type="ECO:0000313" key="1">
    <source>
        <dbReference type="EMBL" id="KAI5443688.1"/>
    </source>
</evidence>
<dbReference type="InterPro" id="IPR036397">
    <property type="entry name" value="RNaseH_sf"/>
</dbReference>
<dbReference type="Gramene" id="Psat01G0237000-T1">
    <property type="protein sequence ID" value="KAI5443688.1"/>
    <property type="gene ID" value="KIW84_012370"/>
</dbReference>
<dbReference type="EMBL" id="JAMSHJ010000001">
    <property type="protein sequence ID" value="KAI5443688.1"/>
    <property type="molecule type" value="Genomic_DNA"/>
</dbReference>
<dbReference type="SUPFAM" id="SSF53098">
    <property type="entry name" value="Ribonuclease H-like"/>
    <property type="match status" value="1"/>
</dbReference>
<organism evidence="1 2">
    <name type="scientific">Pisum sativum</name>
    <name type="common">Garden pea</name>
    <name type="synonym">Lathyrus oleraceus</name>
    <dbReference type="NCBI Taxonomy" id="3888"/>
    <lineage>
        <taxon>Eukaryota</taxon>
        <taxon>Viridiplantae</taxon>
        <taxon>Streptophyta</taxon>
        <taxon>Embryophyta</taxon>
        <taxon>Tracheophyta</taxon>
        <taxon>Spermatophyta</taxon>
        <taxon>Magnoliopsida</taxon>
        <taxon>eudicotyledons</taxon>
        <taxon>Gunneridae</taxon>
        <taxon>Pentapetalae</taxon>
        <taxon>rosids</taxon>
        <taxon>fabids</taxon>
        <taxon>Fabales</taxon>
        <taxon>Fabaceae</taxon>
        <taxon>Papilionoideae</taxon>
        <taxon>50 kb inversion clade</taxon>
        <taxon>NPAAA clade</taxon>
        <taxon>Hologalegina</taxon>
        <taxon>IRL clade</taxon>
        <taxon>Fabeae</taxon>
        <taxon>Lathyrus</taxon>
    </lineage>
</organism>
<dbReference type="InterPro" id="IPR012337">
    <property type="entry name" value="RNaseH-like_sf"/>
</dbReference>
<dbReference type="PANTHER" id="PTHR48475:SF1">
    <property type="entry name" value="RNASE H TYPE-1 DOMAIN-CONTAINING PROTEIN"/>
    <property type="match status" value="1"/>
</dbReference>
<dbReference type="PANTHER" id="PTHR48475">
    <property type="entry name" value="RIBONUCLEASE H"/>
    <property type="match status" value="1"/>
</dbReference>
<reference evidence="1 2" key="1">
    <citation type="journal article" date="2022" name="Nat. Genet.">
        <title>Improved pea reference genome and pan-genome highlight genomic features and evolutionary characteristics.</title>
        <authorList>
            <person name="Yang T."/>
            <person name="Liu R."/>
            <person name="Luo Y."/>
            <person name="Hu S."/>
            <person name="Wang D."/>
            <person name="Wang C."/>
            <person name="Pandey M.K."/>
            <person name="Ge S."/>
            <person name="Xu Q."/>
            <person name="Li N."/>
            <person name="Li G."/>
            <person name="Huang Y."/>
            <person name="Saxena R.K."/>
            <person name="Ji Y."/>
            <person name="Li M."/>
            <person name="Yan X."/>
            <person name="He Y."/>
            <person name="Liu Y."/>
            <person name="Wang X."/>
            <person name="Xiang C."/>
            <person name="Varshney R.K."/>
            <person name="Ding H."/>
            <person name="Gao S."/>
            <person name="Zong X."/>
        </authorList>
    </citation>
    <scope>NUCLEOTIDE SEQUENCE [LARGE SCALE GENOMIC DNA]</scope>
    <source>
        <strain evidence="1 2">cv. Zhongwan 6</strain>
    </source>
</reference>
<proteinExistence type="predicted"/>
<dbReference type="AlphaFoldDB" id="A0A9D5GWI2"/>
<evidence type="ECO:0000313" key="2">
    <source>
        <dbReference type="Proteomes" id="UP001058974"/>
    </source>
</evidence>
<accession>A0A9D5GWI2</accession>
<protein>
    <submittedName>
        <fullName evidence="1">Uncharacterized protein</fullName>
    </submittedName>
</protein>
<dbReference type="Proteomes" id="UP001058974">
    <property type="component" value="Chromosome 1"/>
</dbReference>
<sequence>MTEVFHGESRGGVWLWVERDNEDDDVAVAGVGLRGGEDEVCGGDRGEVISYRGGRNFHVSGFGVILENGSNIIVEVSLRFEFLTTNNQAEYKVGISRMTLAEEMGAEHIKLQIELQLVISHVRGESQAQDVLL</sequence>